<dbReference type="PANTHER" id="PTHR43649">
    <property type="entry name" value="ARABINOSE-BINDING PROTEIN-RELATED"/>
    <property type="match status" value="1"/>
</dbReference>
<dbReference type="InterPro" id="IPR006059">
    <property type="entry name" value="SBP"/>
</dbReference>
<dbReference type="OrthoDB" id="9804061at2"/>
<organism evidence="5 6">
    <name type="scientific">Humitalea rosea</name>
    <dbReference type="NCBI Taxonomy" id="990373"/>
    <lineage>
        <taxon>Bacteria</taxon>
        <taxon>Pseudomonadati</taxon>
        <taxon>Pseudomonadota</taxon>
        <taxon>Alphaproteobacteria</taxon>
        <taxon>Acetobacterales</taxon>
        <taxon>Roseomonadaceae</taxon>
        <taxon>Humitalea</taxon>
    </lineage>
</organism>
<keyword evidence="6" id="KW-1185">Reference proteome</keyword>
<evidence type="ECO:0000256" key="1">
    <source>
        <dbReference type="ARBA" id="ARBA00004418"/>
    </source>
</evidence>
<dbReference type="EMBL" id="QKYU01000003">
    <property type="protein sequence ID" value="PZW49055.1"/>
    <property type="molecule type" value="Genomic_DNA"/>
</dbReference>
<gene>
    <name evidence="5" type="ORF">C8P66_10380</name>
</gene>
<dbReference type="Pfam" id="PF01547">
    <property type="entry name" value="SBP_bac_1"/>
    <property type="match status" value="1"/>
</dbReference>
<evidence type="ECO:0000256" key="4">
    <source>
        <dbReference type="ARBA" id="ARBA00022729"/>
    </source>
</evidence>
<sequence>MNPTEWITRRGVLGATTALLAAPPMIETANAQSGFDWRRFRGQRIEVSLTQNPRSQILISNQREFEEMTGISVGAEAIPEQQHRQKFAIEFTSGRPSFDVVGISLHVSKLQIGRAKWCTDLTPMIQDASLTAPDFDFADYGQGIVEYARQADGRLDTLPEFTDYFIMYYNKELLAAKNLGVPRSFDEMVDSARKLTDPSRQIYGNVGRGLRNANVVLWTQFLLGTAQKDTLNAQRQLITDTPDAIEAGRIYQTLMRDCSPPGSVGFNWNECQTTFMQGRAAMWIDGVGFAAPLEDRTRSRVAGKVGYAVVPRGSASHHCCMFGTSFGIAEASQKKGPAWLYLQWASGKANQLRYLTGGAGSPARTSPYRNEEAIKASRFPRDFFDTLVESAAISRPGLPIILPVTEFRDTIGTALTNTIGGADVATELKRATDAFRPILEASERAA</sequence>
<proteinExistence type="inferred from homology"/>
<evidence type="ECO:0000256" key="3">
    <source>
        <dbReference type="ARBA" id="ARBA00022448"/>
    </source>
</evidence>
<dbReference type="AlphaFoldDB" id="A0A2W7JA88"/>
<dbReference type="Gene3D" id="3.40.190.10">
    <property type="entry name" value="Periplasmic binding protein-like II"/>
    <property type="match status" value="2"/>
</dbReference>
<comment type="caution">
    <text evidence="5">The sequence shown here is derived from an EMBL/GenBank/DDBJ whole genome shotgun (WGS) entry which is preliminary data.</text>
</comment>
<evidence type="ECO:0000313" key="5">
    <source>
        <dbReference type="EMBL" id="PZW49055.1"/>
    </source>
</evidence>
<evidence type="ECO:0000313" key="6">
    <source>
        <dbReference type="Proteomes" id="UP000249688"/>
    </source>
</evidence>
<dbReference type="PANTHER" id="PTHR43649:SF34">
    <property type="entry name" value="ABC TRANSPORTER PERIPLASMIC-BINDING PROTEIN YCJN-RELATED"/>
    <property type="match status" value="1"/>
</dbReference>
<keyword evidence="4" id="KW-0732">Signal</keyword>
<protein>
    <submittedName>
        <fullName evidence="5">Carbohydrate ABC transporter substrate-binding protein (CUT1 family)</fullName>
    </submittedName>
</protein>
<dbReference type="GO" id="GO:0042597">
    <property type="term" value="C:periplasmic space"/>
    <property type="evidence" value="ECO:0007669"/>
    <property type="project" value="UniProtKB-SubCell"/>
</dbReference>
<dbReference type="InterPro" id="IPR050490">
    <property type="entry name" value="Bact_solute-bd_prot1"/>
</dbReference>
<accession>A0A2W7JA88</accession>
<evidence type="ECO:0000256" key="2">
    <source>
        <dbReference type="ARBA" id="ARBA00008520"/>
    </source>
</evidence>
<comment type="similarity">
    <text evidence="2">Belongs to the bacterial solute-binding protein 1 family.</text>
</comment>
<keyword evidence="3" id="KW-0813">Transport</keyword>
<reference evidence="5 6" key="1">
    <citation type="submission" date="2018-06" db="EMBL/GenBank/DDBJ databases">
        <title>Genomic Encyclopedia of Archaeal and Bacterial Type Strains, Phase II (KMG-II): from individual species to whole genera.</title>
        <authorList>
            <person name="Goeker M."/>
        </authorList>
    </citation>
    <scope>NUCLEOTIDE SEQUENCE [LARGE SCALE GENOMIC DNA]</scope>
    <source>
        <strain evidence="5 6">DSM 24525</strain>
    </source>
</reference>
<comment type="subcellular location">
    <subcellularLocation>
        <location evidence="1">Periplasm</location>
    </subcellularLocation>
</comment>
<dbReference type="RefSeq" id="WP_111396767.1">
    <property type="nucleotide sequence ID" value="NZ_QKYU01000003.1"/>
</dbReference>
<name>A0A2W7JA88_9PROT</name>
<dbReference type="Proteomes" id="UP000249688">
    <property type="component" value="Unassembled WGS sequence"/>
</dbReference>
<dbReference type="SUPFAM" id="SSF53850">
    <property type="entry name" value="Periplasmic binding protein-like II"/>
    <property type="match status" value="1"/>
</dbReference>